<accession>A0A2S6GKL8</accession>
<name>A0A2S6GKL8_9PSEU</name>
<dbReference type="RefSeq" id="WP_245931448.1">
    <property type="nucleotide sequence ID" value="NZ_CP154825.1"/>
</dbReference>
<evidence type="ECO:0000259" key="2">
    <source>
        <dbReference type="Pfam" id="PF13808"/>
    </source>
</evidence>
<sequence length="88" mass="9453">MVGRCGVVLALAAAAVLAGARSFAAIGEWIADVPQWVLAALGARFDRRRHYLVPDESTVRRLARQVDGDLLHAAIGAWLAAHTPRPSR</sequence>
<comment type="caution">
    <text evidence="3">The sequence shown here is derived from an EMBL/GenBank/DDBJ whole genome shotgun (WGS) entry which is preliminary data.</text>
</comment>
<protein>
    <submittedName>
        <fullName evidence="3">DDE family transposase</fullName>
    </submittedName>
</protein>
<organism evidence="3 4">
    <name type="scientific">Actinokineospora auranticolor</name>
    <dbReference type="NCBI Taxonomy" id="155976"/>
    <lineage>
        <taxon>Bacteria</taxon>
        <taxon>Bacillati</taxon>
        <taxon>Actinomycetota</taxon>
        <taxon>Actinomycetes</taxon>
        <taxon>Pseudonocardiales</taxon>
        <taxon>Pseudonocardiaceae</taxon>
        <taxon>Actinokineospora</taxon>
    </lineage>
</organism>
<reference evidence="3 4" key="1">
    <citation type="submission" date="2018-02" db="EMBL/GenBank/DDBJ databases">
        <title>Genomic Encyclopedia of Archaeal and Bacterial Type Strains, Phase II (KMG-II): from individual species to whole genera.</title>
        <authorList>
            <person name="Goeker M."/>
        </authorList>
    </citation>
    <scope>NUCLEOTIDE SEQUENCE [LARGE SCALE GENOMIC DNA]</scope>
    <source>
        <strain evidence="3 4">YU 961-1</strain>
    </source>
</reference>
<keyword evidence="1" id="KW-0732">Signal</keyword>
<feature type="domain" description="H repeat-associated protein N-terminal" evidence="2">
    <location>
        <begin position="7"/>
        <end position="79"/>
    </location>
</feature>
<proteinExistence type="predicted"/>
<evidence type="ECO:0000313" key="3">
    <source>
        <dbReference type="EMBL" id="PPK65782.1"/>
    </source>
</evidence>
<dbReference type="InterPro" id="IPR032806">
    <property type="entry name" value="YbfD_N"/>
</dbReference>
<feature type="signal peptide" evidence="1">
    <location>
        <begin position="1"/>
        <end position="24"/>
    </location>
</feature>
<evidence type="ECO:0000313" key="4">
    <source>
        <dbReference type="Proteomes" id="UP000239203"/>
    </source>
</evidence>
<dbReference type="AlphaFoldDB" id="A0A2S6GKL8"/>
<dbReference type="Pfam" id="PF13808">
    <property type="entry name" value="DDE_Tnp_1_assoc"/>
    <property type="match status" value="1"/>
</dbReference>
<evidence type="ECO:0000256" key="1">
    <source>
        <dbReference type="SAM" id="SignalP"/>
    </source>
</evidence>
<dbReference type="EMBL" id="PTIX01000012">
    <property type="protein sequence ID" value="PPK65782.1"/>
    <property type="molecule type" value="Genomic_DNA"/>
</dbReference>
<keyword evidence="4" id="KW-1185">Reference proteome</keyword>
<dbReference type="Proteomes" id="UP000239203">
    <property type="component" value="Unassembled WGS sequence"/>
</dbReference>
<gene>
    <name evidence="3" type="ORF">CLV40_11242</name>
</gene>
<feature type="chain" id="PRO_5015579164" evidence="1">
    <location>
        <begin position="25"/>
        <end position="88"/>
    </location>
</feature>